<keyword evidence="4" id="KW-1185">Reference proteome</keyword>
<feature type="coiled-coil region" evidence="1">
    <location>
        <begin position="110"/>
        <end position="239"/>
    </location>
</feature>
<evidence type="ECO:0000313" key="4">
    <source>
        <dbReference type="Proteomes" id="UP001295423"/>
    </source>
</evidence>
<reference evidence="3" key="1">
    <citation type="submission" date="2023-08" db="EMBL/GenBank/DDBJ databases">
        <authorList>
            <person name="Audoor S."/>
            <person name="Bilcke G."/>
        </authorList>
    </citation>
    <scope>NUCLEOTIDE SEQUENCE</scope>
</reference>
<dbReference type="EMBL" id="CAKOGP040001870">
    <property type="protein sequence ID" value="CAJ1954878.1"/>
    <property type="molecule type" value="Genomic_DNA"/>
</dbReference>
<dbReference type="Proteomes" id="UP001295423">
    <property type="component" value="Unassembled WGS sequence"/>
</dbReference>
<evidence type="ECO:0000256" key="1">
    <source>
        <dbReference type="SAM" id="Coils"/>
    </source>
</evidence>
<evidence type="ECO:0000256" key="2">
    <source>
        <dbReference type="SAM" id="MobiDB-lite"/>
    </source>
</evidence>
<feature type="compositionally biased region" description="Basic and acidic residues" evidence="2">
    <location>
        <begin position="13"/>
        <end position="45"/>
    </location>
</feature>
<comment type="caution">
    <text evidence="3">The sequence shown here is derived from an EMBL/GenBank/DDBJ whole genome shotgun (WGS) entry which is preliminary data.</text>
</comment>
<feature type="compositionally biased region" description="Polar residues" evidence="2">
    <location>
        <begin position="92"/>
        <end position="106"/>
    </location>
</feature>
<keyword evidence="1" id="KW-0175">Coiled coil</keyword>
<dbReference type="AlphaFoldDB" id="A0AAD2JJ33"/>
<feature type="region of interest" description="Disordered" evidence="2">
    <location>
        <begin position="266"/>
        <end position="400"/>
    </location>
</feature>
<gene>
    <name evidence="3" type="ORF">CYCCA115_LOCUS15470</name>
</gene>
<feature type="compositionally biased region" description="Low complexity" evidence="2">
    <location>
        <begin position="363"/>
        <end position="379"/>
    </location>
</feature>
<sequence>MSEAADARAAAAESRKSRLQILRERQKKLRESYKVQIDMSRRNLDGDESGGRLSPMPAVSEAKDSAATEPAKTADPGAKPEGAVDSTAAPVTPSTAVRPTIPTTPNTARLVQTQTENEELKRQIVALKADRELLLERQMERFASASEQLNEMEILLEDYRSIAEEAEENNAVLKAQLSLMTSEQANWKKAESELKDRVQQQQDRLDSSVQAMNDLEKALNKAQDDLQMSDQHKMNLEHQLRSVASTNAQIFQGQVHGGATYFPPPQQTVYYPVPGDGGAGRGSNRLPKKPFVGGGGPGMPPQRRGSHNTGPGGGGPPQRRGSYNKQGGNNPGGGPHFAGNVAGGPPSSFHPNAGIGAAGGGLPNFNPSAPNFNPNAANFTPQSPNPGGDYNNQGSKKKRR</sequence>
<evidence type="ECO:0000313" key="3">
    <source>
        <dbReference type="EMBL" id="CAJ1954878.1"/>
    </source>
</evidence>
<organism evidence="3 4">
    <name type="scientific">Cylindrotheca closterium</name>
    <dbReference type="NCBI Taxonomy" id="2856"/>
    <lineage>
        <taxon>Eukaryota</taxon>
        <taxon>Sar</taxon>
        <taxon>Stramenopiles</taxon>
        <taxon>Ochrophyta</taxon>
        <taxon>Bacillariophyta</taxon>
        <taxon>Bacillariophyceae</taxon>
        <taxon>Bacillariophycidae</taxon>
        <taxon>Bacillariales</taxon>
        <taxon>Bacillariaceae</taxon>
        <taxon>Cylindrotheca</taxon>
    </lineage>
</organism>
<protein>
    <submittedName>
        <fullName evidence="3">Uncharacterized protein</fullName>
    </submittedName>
</protein>
<proteinExistence type="predicted"/>
<feature type="region of interest" description="Disordered" evidence="2">
    <location>
        <begin position="1"/>
        <end position="106"/>
    </location>
</feature>
<name>A0AAD2JJ33_9STRA</name>
<feature type="compositionally biased region" description="Low complexity" evidence="2">
    <location>
        <begin position="1"/>
        <end position="12"/>
    </location>
</feature>
<accession>A0AAD2JJ33</accession>